<feature type="domain" description="Cation efflux protein transmembrane" evidence="8">
    <location>
        <begin position="15"/>
        <end position="204"/>
    </location>
</feature>
<keyword evidence="4 7" id="KW-0812">Transmembrane</keyword>
<dbReference type="PANTHER" id="PTHR43840">
    <property type="entry name" value="MITOCHONDRIAL METAL TRANSPORTER 1-RELATED"/>
    <property type="match status" value="1"/>
</dbReference>
<dbReference type="GO" id="GO:0005886">
    <property type="term" value="C:plasma membrane"/>
    <property type="evidence" value="ECO:0007669"/>
    <property type="project" value="TreeGrafter"/>
</dbReference>
<dbReference type="AlphaFoldDB" id="A0A173MS01"/>
<organism evidence="10 11">
    <name type="scientific">Filimonas lacunae</name>
    <dbReference type="NCBI Taxonomy" id="477680"/>
    <lineage>
        <taxon>Bacteria</taxon>
        <taxon>Pseudomonadati</taxon>
        <taxon>Bacteroidota</taxon>
        <taxon>Chitinophagia</taxon>
        <taxon>Chitinophagales</taxon>
        <taxon>Chitinophagaceae</taxon>
        <taxon>Filimonas</taxon>
    </lineage>
</organism>
<reference evidence="11" key="1">
    <citation type="submission" date="2017-01" db="EMBL/GenBank/DDBJ databases">
        <authorList>
            <person name="Varghese N."/>
            <person name="Submissions S."/>
        </authorList>
    </citation>
    <scope>NUCLEOTIDE SEQUENCE [LARGE SCALE GENOMIC DNA]</scope>
    <source>
        <strain evidence="11">DSM 21054</strain>
    </source>
</reference>
<evidence type="ECO:0000256" key="4">
    <source>
        <dbReference type="ARBA" id="ARBA00022692"/>
    </source>
</evidence>
<dbReference type="PANTHER" id="PTHR43840:SF15">
    <property type="entry name" value="MITOCHONDRIAL METAL TRANSPORTER 1-RELATED"/>
    <property type="match status" value="1"/>
</dbReference>
<dbReference type="InterPro" id="IPR058533">
    <property type="entry name" value="Cation_efflux_TM"/>
</dbReference>
<dbReference type="GO" id="GO:0006882">
    <property type="term" value="P:intracellular zinc ion homeostasis"/>
    <property type="evidence" value="ECO:0007669"/>
    <property type="project" value="TreeGrafter"/>
</dbReference>
<dbReference type="GO" id="GO:0015093">
    <property type="term" value="F:ferrous iron transmembrane transporter activity"/>
    <property type="evidence" value="ECO:0007669"/>
    <property type="project" value="TreeGrafter"/>
</dbReference>
<evidence type="ECO:0000313" key="10">
    <source>
        <dbReference type="EMBL" id="SIT17378.1"/>
    </source>
</evidence>
<dbReference type="Proteomes" id="UP000186917">
    <property type="component" value="Unassembled WGS sequence"/>
</dbReference>
<keyword evidence="3" id="KW-0813">Transport</keyword>
<evidence type="ECO:0000256" key="5">
    <source>
        <dbReference type="ARBA" id="ARBA00022989"/>
    </source>
</evidence>
<dbReference type="STRING" id="477680.SAMN05421788_104334"/>
<evidence type="ECO:0000259" key="9">
    <source>
        <dbReference type="Pfam" id="PF16916"/>
    </source>
</evidence>
<dbReference type="InterPro" id="IPR027470">
    <property type="entry name" value="Cation_efflux_CTD"/>
</dbReference>
<evidence type="ECO:0000313" key="11">
    <source>
        <dbReference type="Proteomes" id="UP000186917"/>
    </source>
</evidence>
<dbReference type="InterPro" id="IPR036837">
    <property type="entry name" value="Cation_efflux_CTD_sf"/>
</dbReference>
<dbReference type="SUPFAM" id="SSF160240">
    <property type="entry name" value="Cation efflux protein cytoplasmic domain-like"/>
    <property type="match status" value="1"/>
</dbReference>
<comment type="subcellular location">
    <subcellularLocation>
        <location evidence="1">Membrane</location>
        <topology evidence="1">Multi-pass membrane protein</topology>
    </subcellularLocation>
</comment>
<sequence length="335" mass="37487">MTTARQNLKVQQWITVLSIALFVTKIAAWYLTHSLAILTDALESIVNIMAGVIGLYSLYVAAKPRDTDHPYGHGKAEFVSAAAEGTLVICAGVMVIYETILNFIEQQPIQQLDSGLILIAITAIINYIAGAYCISTGKRNQSIALQSAGKHLQLDTYSTGGIVLGLLVILVTHLYWLDKAIALAMGVFIIFNGYKILRRSLAGIMDEADMELLERLVAILNQNRRHNWVDMHNLRVIKYGSLLHVDCHLTVPWYLNVHEAHVEVDALHKLIRDEFGDAFEMFVHTDGCLPFGCPICIKEDCTKREHPFTHRMEWTLKNLISNVKHNNEAGKLQGI</sequence>
<feature type="domain" description="Cation efflux protein cytoplasmic" evidence="9">
    <location>
        <begin position="211"/>
        <end position="286"/>
    </location>
</feature>
<dbReference type="InterPro" id="IPR050291">
    <property type="entry name" value="CDF_Transporter"/>
</dbReference>
<feature type="transmembrane region" description="Helical" evidence="7">
    <location>
        <begin position="116"/>
        <end position="134"/>
    </location>
</feature>
<feature type="transmembrane region" description="Helical" evidence="7">
    <location>
        <begin position="44"/>
        <end position="62"/>
    </location>
</feature>
<dbReference type="Gene3D" id="1.20.1510.10">
    <property type="entry name" value="Cation efflux protein transmembrane domain"/>
    <property type="match status" value="1"/>
</dbReference>
<dbReference type="OrthoDB" id="9806522at2"/>
<feature type="transmembrane region" description="Helical" evidence="7">
    <location>
        <begin position="180"/>
        <end position="197"/>
    </location>
</feature>
<dbReference type="Gene3D" id="3.30.70.1350">
    <property type="entry name" value="Cation efflux protein, cytoplasmic domain"/>
    <property type="match status" value="1"/>
</dbReference>
<evidence type="ECO:0000259" key="8">
    <source>
        <dbReference type="Pfam" id="PF01545"/>
    </source>
</evidence>
<dbReference type="GO" id="GO:0015341">
    <property type="term" value="F:zinc efflux antiporter activity"/>
    <property type="evidence" value="ECO:0007669"/>
    <property type="project" value="TreeGrafter"/>
</dbReference>
<keyword evidence="11" id="KW-1185">Reference proteome</keyword>
<accession>A0A173MS01</accession>
<protein>
    <submittedName>
        <fullName evidence="10">Cation diffusion facilitator family transporter</fullName>
    </submittedName>
</protein>
<evidence type="ECO:0000256" key="2">
    <source>
        <dbReference type="ARBA" id="ARBA00008114"/>
    </source>
</evidence>
<feature type="transmembrane region" description="Helical" evidence="7">
    <location>
        <begin position="82"/>
        <end position="104"/>
    </location>
</feature>
<dbReference type="NCBIfam" id="TIGR01297">
    <property type="entry name" value="CDF"/>
    <property type="match status" value="1"/>
</dbReference>
<dbReference type="SUPFAM" id="SSF161111">
    <property type="entry name" value="Cation efflux protein transmembrane domain-like"/>
    <property type="match status" value="1"/>
</dbReference>
<evidence type="ECO:0000256" key="6">
    <source>
        <dbReference type="ARBA" id="ARBA00023136"/>
    </source>
</evidence>
<keyword evidence="6 7" id="KW-0472">Membrane</keyword>
<evidence type="ECO:0000256" key="1">
    <source>
        <dbReference type="ARBA" id="ARBA00004141"/>
    </source>
</evidence>
<dbReference type="Pfam" id="PF01545">
    <property type="entry name" value="Cation_efflux"/>
    <property type="match status" value="1"/>
</dbReference>
<dbReference type="KEGG" id="fln:FLA_6357"/>
<evidence type="ECO:0000256" key="7">
    <source>
        <dbReference type="SAM" id="Phobius"/>
    </source>
</evidence>
<keyword evidence="5 7" id="KW-1133">Transmembrane helix</keyword>
<evidence type="ECO:0000256" key="3">
    <source>
        <dbReference type="ARBA" id="ARBA00022448"/>
    </source>
</evidence>
<feature type="transmembrane region" description="Helical" evidence="7">
    <location>
        <begin position="12"/>
        <end position="32"/>
    </location>
</feature>
<comment type="similarity">
    <text evidence="2">Belongs to the cation diffusion facilitator (CDF) transporter (TC 2.A.4) family.</text>
</comment>
<gene>
    <name evidence="10" type="ORF">SAMN05421788_104334</name>
</gene>
<dbReference type="Pfam" id="PF16916">
    <property type="entry name" value="ZT_dimer"/>
    <property type="match status" value="1"/>
</dbReference>
<dbReference type="InterPro" id="IPR002524">
    <property type="entry name" value="Cation_efflux"/>
</dbReference>
<feature type="transmembrane region" description="Helical" evidence="7">
    <location>
        <begin position="154"/>
        <end position="174"/>
    </location>
</feature>
<dbReference type="EMBL" id="FTOR01000004">
    <property type="protein sequence ID" value="SIT17378.1"/>
    <property type="molecule type" value="Genomic_DNA"/>
</dbReference>
<proteinExistence type="inferred from homology"/>
<name>A0A173MS01_9BACT</name>
<dbReference type="InterPro" id="IPR027469">
    <property type="entry name" value="Cation_efflux_TMD_sf"/>
</dbReference>
<dbReference type="GO" id="GO:0015086">
    <property type="term" value="F:cadmium ion transmembrane transporter activity"/>
    <property type="evidence" value="ECO:0007669"/>
    <property type="project" value="TreeGrafter"/>
</dbReference>